<dbReference type="SUPFAM" id="SSF53613">
    <property type="entry name" value="Ribokinase-like"/>
    <property type="match status" value="1"/>
</dbReference>
<comment type="subunit">
    <text evidence="17">Homotetramer.</text>
</comment>
<dbReference type="GO" id="GO:0005524">
    <property type="term" value="F:ATP binding"/>
    <property type="evidence" value="ECO:0007669"/>
    <property type="project" value="UniProtKB-UniRule"/>
</dbReference>
<feature type="binding site" evidence="17">
    <location>
        <position position="267"/>
    </location>
    <ligand>
        <name>(6S)-NADPHX</name>
        <dbReference type="ChEBI" id="CHEBI:64076"/>
    </ligand>
</feature>
<name>A0A4R7JXT6_9GAMM</name>
<evidence type="ECO:0000256" key="11">
    <source>
        <dbReference type="ARBA" id="ARBA00023235"/>
    </source>
</evidence>
<dbReference type="EC" id="5.1.99.6" evidence="19"/>
<accession>A0A4R7JXT6</accession>
<feature type="binding site" evidence="18">
    <location>
        <position position="61"/>
    </location>
    <ligand>
        <name>K(+)</name>
        <dbReference type="ChEBI" id="CHEBI:29103"/>
    </ligand>
</feature>
<evidence type="ECO:0000256" key="8">
    <source>
        <dbReference type="ARBA" id="ARBA00022857"/>
    </source>
</evidence>
<dbReference type="EMBL" id="SOAX01000002">
    <property type="protein sequence ID" value="TDT43300.1"/>
    <property type="molecule type" value="Genomic_DNA"/>
</dbReference>
<keyword evidence="13" id="KW-0511">Multifunctional enzyme</keyword>
<feature type="binding site" evidence="18">
    <location>
        <begin position="135"/>
        <end position="141"/>
    </location>
    <ligand>
        <name>(6S)-NADPHX</name>
        <dbReference type="ChEBI" id="CHEBI:64076"/>
    </ligand>
</feature>
<comment type="catalytic activity">
    <reaction evidence="16 17 19">
        <text>(6S)-NADPHX + ADP = AMP + phosphate + NADPH + H(+)</text>
        <dbReference type="Rhea" id="RHEA:32235"/>
        <dbReference type="ChEBI" id="CHEBI:15378"/>
        <dbReference type="ChEBI" id="CHEBI:43474"/>
        <dbReference type="ChEBI" id="CHEBI:57783"/>
        <dbReference type="ChEBI" id="CHEBI:64076"/>
        <dbReference type="ChEBI" id="CHEBI:456215"/>
        <dbReference type="ChEBI" id="CHEBI:456216"/>
        <dbReference type="EC" id="4.2.1.136"/>
    </reaction>
</comment>
<comment type="cofactor">
    <cofactor evidence="18 19">
        <name>K(+)</name>
        <dbReference type="ChEBI" id="CHEBI:29103"/>
    </cofactor>
    <text evidence="18 19">Binds 1 potassium ion per subunit.</text>
</comment>
<dbReference type="GO" id="GO:0046496">
    <property type="term" value="P:nicotinamide nucleotide metabolic process"/>
    <property type="evidence" value="ECO:0007669"/>
    <property type="project" value="UniProtKB-UniRule"/>
</dbReference>
<dbReference type="InterPro" id="IPR000631">
    <property type="entry name" value="CARKD"/>
</dbReference>
<dbReference type="Gene3D" id="3.40.50.10260">
    <property type="entry name" value="YjeF N-terminal domain"/>
    <property type="match status" value="1"/>
</dbReference>
<evidence type="ECO:0000256" key="12">
    <source>
        <dbReference type="ARBA" id="ARBA00023239"/>
    </source>
</evidence>
<comment type="similarity">
    <text evidence="3 19">In the N-terminal section; belongs to the NnrE/AIBP family.</text>
</comment>
<dbReference type="RefSeq" id="WP_133735376.1">
    <property type="nucleotide sequence ID" value="NZ_SOAX01000002.1"/>
</dbReference>
<reference evidence="22 23" key="1">
    <citation type="submission" date="2019-03" db="EMBL/GenBank/DDBJ databases">
        <title>Genomic Encyclopedia of Type Strains, Phase IV (KMG-IV): sequencing the most valuable type-strain genomes for metagenomic binning, comparative biology and taxonomic classification.</title>
        <authorList>
            <person name="Goeker M."/>
        </authorList>
    </citation>
    <scope>NUCLEOTIDE SEQUENCE [LARGE SCALE GENOMIC DNA]</scope>
    <source>
        <strain evidence="22 23">DSM 15505</strain>
    </source>
</reference>
<feature type="binding site" evidence="18">
    <location>
        <position position="167"/>
    </location>
    <ligand>
        <name>K(+)</name>
        <dbReference type="ChEBI" id="CHEBI:29103"/>
    </ligand>
</feature>
<evidence type="ECO:0000256" key="5">
    <source>
        <dbReference type="ARBA" id="ARBA00022723"/>
    </source>
</evidence>
<keyword evidence="6 17" id="KW-0547">Nucleotide-binding</keyword>
<comment type="function">
    <text evidence="17">Catalyzes the dehydration of the S-form of NAD(P)HX at the expense of ADP, which is converted to AMP. Together with NAD(P)HX epimerase, which catalyzes the epimerization of the S- and R-forms, the enzyme allows the repair of both epimers of NAD(P)HX, a damaged form of NAD(P)H that is a result of enzymatic or heat-dependent hydration.</text>
</comment>
<evidence type="ECO:0000256" key="3">
    <source>
        <dbReference type="ARBA" id="ARBA00006001"/>
    </source>
</evidence>
<dbReference type="Gene3D" id="3.40.1190.20">
    <property type="match status" value="1"/>
</dbReference>
<dbReference type="Pfam" id="PF03853">
    <property type="entry name" value="YjeF_N"/>
    <property type="match status" value="1"/>
</dbReference>
<comment type="catalytic activity">
    <reaction evidence="1 18 19">
        <text>(6R)-NADHX = (6S)-NADHX</text>
        <dbReference type="Rhea" id="RHEA:32215"/>
        <dbReference type="ChEBI" id="CHEBI:64074"/>
        <dbReference type="ChEBI" id="CHEBI:64075"/>
        <dbReference type="EC" id="5.1.99.6"/>
    </reaction>
</comment>
<evidence type="ECO:0000256" key="2">
    <source>
        <dbReference type="ARBA" id="ARBA00000909"/>
    </source>
</evidence>
<comment type="function">
    <text evidence="18">Catalyzes the epimerization of the S- and R-forms of NAD(P)HX, a damaged form of NAD(P)H that is a result of enzymatic or heat-dependent hydration. This is a prerequisite for the S-specific NAD(P)H-hydrate dehydratase to allow the repair of both epimers of NAD(P)HX.</text>
</comment>
<keyword evidence="9 18" id="KW-0630">Potassium</keyword>
<proteinExistence type="inferred from homology"/>
<comment type="cofactor">
    <cofactor evidence="17">
        <name>Mg(2+)</name>
        <dbReference type="ChEBI" id="CHEBI:18420"/>
    </cofactor>
</comment>
<evidence type="ECO:0000256" key="6">
    <source>
        <dbReference type="ARBA" id="ARBA00022741"/>
    </source>
</evidence>
<feature type="binding site" evidence="17">
    <location>
        <begin position="412"/>
        <end position="416"/>
    </location>
    <ligand>
        <name>AMP</name>
        <dbReference type="ChEBI" id="CHEBI:456215"/>
    </ligand>
</feature>
<comment type="similarity">
    <text evidence="4 19">In the C-terminal section; belongs to the NnrD/CARKD family.</text>
</comment>
<feature type="binding site" evidence="17">
    <location>
        <position position="441"/>
    </location>
    <ligand>
        <name>AMP</name>
        <dbReference type="ChEBI" id="CHEBI:456215"/>
    </ligand>
</feature>
<comment type="function">
    <text evidence="14 19">Bifunctional enzyme that catalyzes the epimerization of the S- and R-forms of NAD(P)HX and the dehydration of the S-form of NAD(P)HX at the expense of ADP, which is converted to AMP. This allows the repair of both epimers of NAD(P)HX, a damaged form of NAD(P)H that is a result of enzymatic or heat-dependent hydration.</text>
</comment>
<feature type="binding site" evidence="18">
    <location>
        <begin position="60"/>
        <end position="64"/>
    </location>
    <ligand>
        <name>(6S)-NADPHX</name>
        <dbReference type="ChEBI" id="CHEBI:64076"/>
    </ligand>
</feature>
<dbReference type="OrthoDB" id="9806925at2"/>
<keyword evidence="11 18" id="KW-0413">Isomerase</keyword>
<evidence type="ECO:0000313" key="22">
    <source>
        <dbReference type="EMBL" id="TDT43300.1"/>
    </source>
</evidence>
<evidence type="ECO:0000256" key="4">
    <source>
        <dbReference type="ARBA" id="ARBA00009524"/>
    </source>
</evidence>
<dbReference type="NCBIfam" id="TIGR00196">
    <property type="entry name" value="yjeF_cterm"/>
    <property type="match status" value="1"/>
</dbReference>
<dbReference type="GO" id="GO:0110051">
    <property type="term" value="P:metabolite repair"/>
    <property type="evidence" value="ECO:0007669"/>
    <property type="project" value="TreeGrafter"/>
</dbReference>
<feature type="domain" description="YjeF C-terminal" evidence="20">
    <location>
        <begin position="232"/>
        <end position="501"/>
    </location>
</feature>
<comment type="similarity">
    <text evidence="18">Belongs to the NnrE/AIBP family.</text>
</comment>
<evidence type="ECO:0000259" key="21">
    <source>
        <dbReference type="PROSITE" id="PS51385"/>
    </source>
</evidence>
<feature type="binding site" evidence="18">
    <location>
        <position position="146"/>
    </location>
    <ligand>
        <name>(6S)-NADPHX</name>
        <dbReference type="ChEBI" id="CHEBI:64076"/>
    </ligand>
</feature>
<sequence>MQAPPLYTAEQVRHLDQVAIESFGIDGFDLMKRAGKAAFRVARRHWPDARSMVVLCGGGNNGGDGYVVAGLAKQQGWDSRCIAVSDPEKLKGTARQALDFAGEAGVDVERYDALTPDSFNEALAGTELIVDTLLGTGLAGEVREPYASVIESVNHSGVPVLAVDIPSGLCSNTGRALGSTIIANATVTFIGRKAGLYTGKARDHTGPVIFDDLAVDPAVYDAEPEPAARLWSREVIRAALPGRRPTTHKGDCGRVLVVGGEQGMGGAGIMAAEAALRAGAGLVFLATRDAHVPVALARRPEVQARSVEHGNELDALLEKVDVVVLGPGLGRDAWGQQMFQRVCSFEGPVVVDADALNLLAEAGEKKHPNWVLTPHPGEAGRLLGTTVPEIESDRYQALKNLVDQHGAAVVLKGAGSLVGAPGQVPALIDAGNPGMATAGMGDVLSGVIGALLGQGLDGFSAAAAGAGWHALAGDEAARHVGMTGLLASDLCDYMFVAVADHPAETPDD</sequence>
<comment type="caution">
    <text evidence="22">The sequence shown here is derived from an EMBL/GenBank/DDBJ whole genome shotgun (WGS) entry which is preliminary data.</text>
</comment>
<feature type="binding site" evidence="17">
    <location>
        <position position="328"/>
    </location>
    <ligand>
        <name>(6S)-NADPHX</name>
        <dbReference type="ChEBI" id="CHEBI:64076"/>
    </ligand>
</feature>
<dbReference type="InterPro" id="IPR030677">
    <property type="entry name" value="Nnr"/>
</dbReference>
<feature type="binding site" evidence="17">
    <location>
        <position position="442"/>
    </location>
    <ligand>
        <name>(6S)-NADPHX</name>
        <dbReference type="ChEBI" id="CHEBI:64076"/>
    </ligand>
</feature>
<dbReference type="PROSITE" id="PS01050">
    <property type="entry name" value="YJEF_C_2"/>
    <property type="match status" value="1"/>
</dbReference>
<protein>
    <recommendedName>
        <fullName evidence="19">Bifunctional NAD(P)H-hydrate repair enzyme</fullName>
    </recommendedName>
    <alternativeName>
        <fullName evidence="19">Nicotinamide nucleotide repair protein</fullName>
    </alternativeName>
    <domain>
        <recommendedName>
            <fullName evidence="19">ADP-dependent (S)-NAD(P)H-hydrate dehydratase</fullName>
            <ecNumber evidence="19">4.2.1.136</ecNumber>
        </recommendedName>
        <alternativeName>
            <fullName evidence="19">ADP-dependent NAD(P)HX dehydratase</fullName>
        </alternativeName>
    </domain>
    <domain>
        <recommendedName>
            <fullName evidence="19">NAD(P)H-hydrate epimerase</fullName>
            <ecNumber evidence="19">5.1.99.6</ecNumber>
        </recommendedName>
    </domain>
</protein>
<feature type="binding site" evidence="17">
    <location>
        <position position="375"/>
    </location>
    <ligand>
        <name>(6S)-NADPHX</name>
        <dbReference type="ChEBI" id="CHEBI:64076"/>
    </ligand>
</feature>
<evidence type="ECO:0000256" key="7">
    <source>
        <dbReference type="ARBA" id="ARBA00022840"/>
    </source>
</evidence>
<gene>
    <name evidence="17" type="primary">nnrD</name>
    <name evidence="18" type="synonym">nnrE</name>
    <name evidence="22" type="ORF">DES49_1114</name>
</gene>
<dbReference type="HAMAP" id="MF_01965">
    <property type="entry name" value="NADHX_dehydratase"/>
    <property type="match status" value="1"/>
</dbReference>
<dbReference type="PANTHER" id="PTHR12592">
    <property type="entry name" value="ATP-DEPENDENT (S)-NAD(P)H-HYDRATE DEHYDRATASE FAMILY MEMBER"/>
    <property type="match status" value="1"/>
</dbReference>
<dbReference type="InterPro" id="IPR036652">
    <property type="entry name" value="YjeF_N_dom_sf"/>
</dbReference>
<dbReference type="Pfam" id="PF01256">
    <property type="entry name" value="Carb_kinase"/>
    <property type="match status" value="1"/>
</dbReference>
<evidence type="ECO:0000256" key="15">
    <source>
        <dbReference type="ARBA" id="ARBA00048238"/>
    </source>
</evidence>
<comment type="catalytic activity">
    <reaction evidence="15 17 19">
        <text>(6S)-NADHX + ADP = AMP + phosphate + NADH + H(+)</text>
        <dbReference type="Rhea" id="RHEA:32223"/>
        <dbReference type="ChEBI" id="CHEBI:15378"/>
        <dbReference type="ChEBI" id="CHEBI:43474"/>
        <dbReference type="ChEBI" id="CHEBI:57945"/>
        <dbReference type="ChEBI" id="CHEBI:64074"/>
        <dbReference type="ChEBI" id="CHEBI:456215"/>
        <dbReference type="ChEBI" id="CHEBI:456216"/>
        <dbReference type="EC" id="4.2.1.136"/>
    </reaction>
</comment>
<keyword evidence="8 17" id="KW-0521">NADP</keyword>
<keyword evidence="12 17" id="KW-0456">Lyase</keyword>
<keyword evidence="10 17" id="KW-0520">NAD</keyword>
<dbReference type="InterPro" id="IPR029056">
    <property type="entry name" value="Ribokinase-like"/>
</dbReference>
<dbReference type="GO" id="GO:0046872">
    <property type="term" value="F:metal ion binding"/>
    <property type="evidence" value="ECO:0007669"/>
    <property type="project" value="UniProtKB-UniRule"/>
</dbReference>
<dbReference type="PROSITE" id="PS51383">
    <property type="entry name" value="YJEF_C_3"/>
    <property type="match status" value="1"/>
</dbReference>
<feature type="binding site" evidence="18">
    <location>
        <position position="131"/>
    </location>
    <ligand>
        <name>K(+)</name>
        <dbReference type="ChEBI" id="CHEBI:29103"/>
    </ligand>
</feature>
<evidence type="ECO:0000256" key="17">
    <source>
        <dbReference type="HAMAP-Rule" id="MF_01965"/>
    </source>
</evidence>
<evidence type="ECO:0000256" key="1">
    <source>
        <dbReference type="ARBA" id="ARBA00000013"/>
    </source>
</evidence>
<dbReference type="GO" id="GO:0052856">
    <property type="term" value="F:NAD(P)HX epimerase activity"/>
    <property type="evidence" value="ECO:0007669"/>
    <property type="project" value="UniProtKB-UniRule"/>
</dbReference>
<dbReference type="HAMAP" id="MF_01966">
    <property type="entry name" value="NADHX_epimerase"/>
    <property type="match status" value="1"/>
</dbReference>
<comment type="similarity">
    <text evidence="17">Belongs to the NnrD/CARKD family.</text>
</comment>
<dbReference type="GO" id="GO:0052855">
    <property type="term" value="F:ADP-dependent NAD(P)H-hydrate dehydratase activity"/>
    <property type="evidence" value="ECO:0007669"/>
    <property type="project" value="UniProtKB-UniRule"/>
</dbReference>
<dbReference type="AlphaFoldDB" id="A0A4R7JXT6"/>
<dbReference type="NCBIfam" id="TIGR00197">
    <property type="entry name" value="yjeF_nterm"/>
    <property type="match status" value="1"/>
</dbReference>
<dbReference type="SUPFAM" id="SSF64153">
    <property type="entry name" value="YjeF N-terminal domain-like"/>
    <property type="match status" value="1"/>
</dbReference>
<dbReference type="PANTHER" id="PTHR12592:SF0">
    <property type="entry name" value="ATP-DEPENDENT (S)-NAD(P)H-HYDRATE DEHYDRATASE"/>
    <property type="match status" value="1"/>
</dbReference>
<evidence type="ECO:0000256" key="9">
    <source>
        <dbReference type="ARBA" id="ARBA00022958"/>
    </source>
</evidence>
<keyword evidence="5 18" id="KW-0479">Metal-binding</keyword>
<comment type="catalytic activity">
    <reaction evidence="2 18 19">
        <text>(6R)-NADPHX = (6S)-NADPHX</text>
        <dbReference type="Rhea" id="RHEA:32227"/>
        <dbReference type="ChEBI" id="CHEBI:64076"/>
        <dbReference type="ChEBI" id="CHEBI:64077"/>
        <dbReference type="EC" id="5.1.99.6"/>
    </reaction>
</comment>
<evidence type="ECO:0000256" key="18">
    <source>
        <dbReference type="HAMAP-Rule" id="MF_01966"/>
    </source>
</evidence>
<keyword evidence="7 17" id="KW-0067">ATP-binding</keyword>
<evidence type="ECO:0000256" key="14">
    <source>
        <dbReference type="ARBA" id="ARBA00025153"/>
    </source>
</evidence>
<dbReference type="InterPro" id="IPR004443">
    <property type="entry name" value="YjeF_N_dom"/>
</dbReference>
<dbReference type="InterPro" id="IPR017953">
    <property type="entry name" value="Carbohydrate_kinase_pred_CS"/>
</dbReference>
<feature type="domain" description="YjeF N-terminal" evidence="21">
    <location>
        <begin position="12"/>
        <end position="221"/>
    </location>
</feature>
<keyword evidence="23" id="KW-1185">Reference proteome</keyword>
<feature type="binding site" evidence="18">
    <location>
        <position position="164"/>
    </location>
    <ligand>
        <name>(6S)-NADPHX</name>
        <dbReference type="ChEBI" id="CHEBI:64076"/>
    </ligand>
</feature>
<evidence type="ECO:0000256" key="19">
    <source>
        <dbReference type="PIRNR" id="PIRNR017184"/>
    </source>
</evidence>
<dbReference type="PROSITE" id="PS51385">
    <property type="entry name" value="YJEF_N"/>
    <property type="match status" value="1"/>
</dbReference>
<organism evidence="22 23">
    <name type="scientific">Halospina denitrificans</name>
    <dbReference type="NCBI Taxonomy" id="332522"/>
    <lineage>
        <taxon>Bacteria</taxon>
        <taxon>Pseudomonadati</taxon>
        <taxon>Pseudomonadota</taxon>
        <taxon>Gammaproteobacteria</taxon>
        <taxon>Halospina</taxon>
    </lineage>
</organism>
<dbReference type="PIRSF" id="PIRSF017184">
    <property type="entry name" value="Nnr"/>
    <property type="match status" value="1"/>
</dbReference>
<dbReference type="EC" id="4.2.1.136" evidence="19"/>
<dbReference type="CDD" id="cd01171">
    <property type="entry name" value="YXKO-related"/>
    <property type="match status" value="1"/>
</dbReference>
<evidence type="ECO:0000256" key="13">
    <source>
        <dbReference type="ARBA" id="ARBA00023268"/>
    </source>
</evidence>
<dbReference type="PROSITE" id="PS01049">
    <property type="entry name" value="YJEF_C_1"/>
    <property type="match status" value="1"/>
</dbReference>
<evidence type="ECO:0000256" key="16">
    <source>
        <dbReference type="ARBA" id="ARBA00049209"/>
    </source>
</evidence>
<evidence type="ECO:0000313" key="23">
    <source>
        <dbReference type="Proteomes" id="UP000295830"/>
    </source>
</evidence>
<evidence type="ECO:0000256" key="10">
    <source>
        <dbReference type="ARBA" id="ARBA00023027"/>
    </source>
</evidence>
<evidence type="ECO:0000259" key="20">
    <source>
        <dbReference type="PROSITE" id="PS51383"/>
    </source>
</evidence>
<dbReference type="Proteomes" id="UP000295830">
    <property type="component" value="Unassembled WGS sequence"/>
</dbReference>